<dbReference type="CDD" id="cd12934">
    <property type="entry name" value="LEM"/>
    <property type="match status" value="1"/>
</dbReference>
<dbReference type="Gene3D" id="1.10.510.10">
    <property type="entry name" value="Transferase(Phosphotransferase) domain 1"/>
    <property type="match status" value="1"/>
</dbReference>
<proteinExistence type="predicted"/>
<feature type="domain" description="LEM" evidence="5">
    <location>
        <begin position="2"/>
        <end position="46"/>
    </location>
</feature>
<dbReference type="PANTHER" id="PTHR44329">
    <property type="entry name" value="SERINE/THREONINE-PROTEIN KINASE TNNI3K-RELATED"/>
    <property type="match status" value="1"/>
</dbReference>
<dbReference type="Pfam" id="PF07714">
    <property type="entry name" value="PK_Tyr_Ser-Thr"/>
    <property type="match status" value="1"/>
</dbReference>
<dbReference type="InterPro" id="IPR008271">
    <property type="entry name" value="Ser/Thr_kinase_AS"/>
</dbReference>
<feature type="compositionally biased region" description="Polar residues" evidence="3">
    <location>
        <begin position="121"/>
        <end position="138"/>
    </location>
</feature>
<sequence>MSMIDSKVSDDELKSRLKEAGIDHGPINDSTRHLYINLCNKRGATKPTKQYPLKKSPSPHNPRTDNHRQSPPKSPPIISGKRPNLKRSSSDIIRNDSPTKTSHSYSKKLKRHASGGLSSLGVITTSNGTVQEPTTSLRRNSERSKRARSSLESQDSDISTSSTIGSNGSQPIDIDVAPLAPKNPILLPSIPEETDIGNNINLPKFGIEVNDGPFRVPPAPLFAIPRMNGAHNTPAVRSVSKPLKHKVFNGQSYPSPSPTPSSSLSNNFAVPTNSSKMNGERKNDWEINPDCLAICKTQDGKQWRLGMGGYCEVYRGLMYEVDDVAVKICKISSKESLKPFAQEIELISKLHHRNILQFYGACLLPNNIYMVTELMDVDLFTGLKNDPKMQWSGEYGLSIARDIALGMNYLHKRDPTVVHRDLKSSNVMLHRYIAKIGDVGIARLMTQDNMTAQSSYTLAWAAPEVVYRHRATEKIDIWSFGIILWEILTGKIPKTGYLSMPYWCPENIKSIYVSCIFDDPNLRPTAADIVKSLDQIQK</sequence>
<dbReference type="InterPro" id="IPR011015">
    <property type="entry name" value="LEM/LEM-like_dom_sf"/>
</dbReference>
<dbReference type="SUPFAM" id="SSF63451">
    <property type="entry name" value="LEM domain"/>
    <property type="match status" value="1"/>
</dbReference>
<evidence type="ECO:0000313" key="7">
    <source>
        <dbReference type="Proteomes" id="UP001165289"/>
    </source>
</evidence>
<evidence type="ECO:0000259" key="4">
    <source>
        <dbReference type="PROSITE" id="PS50011"/>
    </source>
</evidence>
<reference evidence="6 7" key="1">
    <citation type="journal article" date="2023" name="BMC Biol.">
        <title>The compact genome of the sponge Oopsacas minuta (Hexactinellida) is lacking key metazoan core genes.</title>
        <authorList>
            <person name="Santini S."/>
            <person name="Schenkelaars Q."/>
            <person name="Jourda C."/>
            <person name="Duchesne M."/>
            <person name="Belahbib H."/>
            <person name="Rocher C."/>
            <person name="Selva M."/>
            <person name="Riesgo A."/>
            <person name="Vervoort M."/>
            <person name="Leys S.P."/>
            <person name="Kodjabachian L."/>
            <person name="Le Bivic A."/>
            <person name="Borchiellini C."/>
            <person name="Claverie J.M."/>
            <person name="Renard E."/>
        </authorList>
    </citation>
    <scope>NUCLEOTIDE SEQUENCE [LARGE SCALE GENOMIC DNA]</scope>
    <source>
        <strain evidence="6">SPO-2</strain>
    </source>
</reference>
<feature type="compositionally biased region" description="Polar residues" evidence="3">
    <location>
        <begin position="266"/>
        <end position="277"/>
    </location>
</feature>
<keyword evidence="7" id="KW-1185">Reference proteome</keyword>
<evidence type="ECO:0000256" key="1">
    <source>
        <dbReference type="ARBA" id="ARBA00022741"/>
    </source>
</evidence>
<feature type="region of interest" description="Disordered" evidence="3">
    <location>
        <begin position="38"/>
        <end position="175"/>
    </location>
</feature>
<dbReference type="GO" id="GO:0004674">
    <property type="term" value="F:protein serine/threonine kinase activity"/>
    <property type="evidence" value="ECO:0007669"/>
    <property type="project" value="TreeGrafter"/>
</dbReference>
<evidence type="ECO:0000256" key="2">
    <source>
        <dbReference type="ARBA" id="ARBA00022840"/>
    </source>
</evidence>
<dbReference type="PROSITE" id="PS50011">
    <property type="entry name" value="PROTEIN_KINASE_DOM"/>
    <property type="match status" value="1"/>
</dbReference>
<dbReference type="SMART" id="SM00220">
    <property type="entry name" value="S_TKc"/>
    <property type="match status" value="1"/>
</dbReference>
<dbReference type="SMART" id="SM00540">
    <property type="entry name" value="LEM"/>
    <property type="match status" value="1"/>
</dbReference>
<feature type="compositionally biased region" description="Low complexity" evidence="3">
    <location>
        <begin position="150"/>
        <end position="170"/>
    </location>
</feature>
<comment type="caution">
    <text evidence="6">The sequence shown here is derived from an EMBL/GenBank/DDBJ whole genome shotgun (WGS) entry which is preliminary data.</text>
</comment>
<organism evidence="6 7">
    <name type="scientific">Oopsacas minuta</name>
    <dbReference type="NCBI Taxonomy" id="111878"/>
    <lineage>
        <taxon>Eukaryota</taxon>
        <taxon>Metazoa</taxon>
        <taxon>Porifera</taxon>
        <taxon>Hexactinellida</taxon>
        <taxon>Hexasterophora</taxon>
        <taxon>Lyssacinosida</taxon>
        <taxon>Leucopsacidae</taxon>
        <taxon>Oopsacas</taxon>
    </lineage>
</organism>
<dbReference type="GO" id="GO:0005524">
    <property type="term" value="F:ATP binding"/>
    <property type="evidence" value="ECO:0007669"/>
    <property type="project" value="UniProtKB-KW"/>
</dbReference>
<dbReference type="Gene3D" id="3.30.200.20">
    <property type="entry name" value="Phosphorylase Kinase, domain 1"/>
    <property type="match status" value="1"/>
</dbReference>
<dbReference type="PANTHER" id="PTHR44329:SF298">
    <property type="entry name" value="MIXED LINEAGE KINASE DOMAIN-LIKE PROTEIN"/>
    <property type="match status" value="1"/>
</dbReference>
<feature type="compositionally biased region" description="Polar residues" evidence="3">
    <location>
        <begin position="86"/>
        <end position="104"/>
    </location>
</feature>
<evidence type="ECO:0000256" key="3">
    <source>
        <dbReference type="SAM" id="MobiDB-lite"/>
    </source>
</evidence>
<evidence type="ECO:0000259" key="5">
    <source>
        <dbReference type="PROSITE" id="PS50954"/>
    </source>
</evidence>
<protein>
    <submittedName>
        <fullName evidence="6">Serine/threonine-protein kinase drkB-like</fullName>
    </submittedName>
</protein>
<dbReference type="PROSITE" id="PS50954">
    <property type="entry name" value="LEM"/>
    <property type="match status" value="1"/>
</dbReference>
<name>A0AAV7K2Q1_9METZ</name>
<dbReference type="InterPro" id="IPR000719">
    <property type="entry name" value="Prot_kinase_dom"/>
</dbReference>
<dbReference type="InterPro" id="IPR051681">
    <property type="entry name" value="Ser/Thr_Kinases-Pseudokinases"/>
</dbReference>
<dbReference type="SUPFAM" id="SSF56112">
    <property type="entry name" value="Protein kinase-like (PK-like)"/>
    <property type="match status" value="1"/>
</dbReference>
<dbReference type="InterPro" id="IPR001245">
    <property type="entry name" value="Ser-Thr/Tyr_kinase_cat_dom"/>
</dbReference>
<accession>A0AAV7K2Q1</accession>
<evidence type="ECO:0000313" key="6">
    <source>
        <dbReference type="EMBL" id="KAI6655522.1"/>
    </source>
</evidence>
<gene>
    <name evidence="6" type="ORF">LOD99_2021</name>
</gene>
<feature type="domain" description="Protein kinase" evidence="4">
    <location>
        <begin position="299"/>
        <end position="538"/>
    </location>
</feature>
<dbReference type="Proteomes" id="UP001165289">
    <property type="component" value="Unassembled WGS sequence"/>
</dbReference>
<dbReference type="Pfam" id="PF03020">
    <property type="entry name" value="LEM"/>
    <property type="match status" value="1"/>
</dbReference>
<dbReference type="PROSITE" id="PS00108">
    <property type="entry name" value="PROTEIN_KINASE_ST"/>
    <property type="match status" value="1"/>
</dbReference>
<dbReference type="InterPro" id="IPR003887">
    <property type="entry name" value="LEM_dom"/>
</dbReference>
<dbReference type="Gene3D" id="1.10.720.40">
    <property type="match status" value="1"/>
</dbReference>
<keyword evidence="6" id="KW-0808">Transferase</keyword>
<keyword evidence="6" id="KW-0418">Kinase</keyword>
<keyword evidence="2" id="KW-0067">ATP-binding</keyword>
<feature type="region of interest" description="Disordered" evidence="3">
    <location>
        <begin position="247"/>
        <end position="281"/>
    </location>
</feature>
<dbReference type="AlphaFoldDB" id="A0AAV7K2Q1"/>
<dbReference type="InterPro" id="IPR011009">
    <property type="entry name" value="Kinase-like_dom_sf"/>
</dbReference>
<dbReference type="EMBL" id="JAKMXF010000188">
    <property type="protein sequence ID" value="KAI6655522.1"/>
    <property type="molecule type" value="Genomic_DNA"/>
</dbReference>
<keyword evidence="1" id="KW-0547">Nucleotide-binding</keyword>